<keyword evidence="3" id="KW-1185">Reference proteome</keyword>
<dbReference type="InterPro" id="IPR013785">
    <property type="entry name" value="Aldolase_TIM"/>
</dbReference>
<protein>
    <submittedName>
        <fullName evidence="2">Thiamine phosphate synthase</fullName>
    </submittedName>
</protein>
<accession>A0A7G5IHM6</accession>
<reference evidence="2 3" key="1">
    <citation type="submission" date="2020-07" db="EMBL/GenBank/DDBJ databases">
        <title>Complete genome sequence for Sandaracinobacter sp. M6.</title>
        <authorList>
            <person name="Tang Y."/>
            <person name="Liu Q."/>
            <person name="Guo Z."/>
            <person name="Lei P."/>
            <person name="Huang B."/>
        </authorList>
    </citation>
    <scope>NUCLEOTIDE SEQUENCE [LARGE SCALE GENOMIC DNA]</scope>
    <source>
        <strain evidence="2 3">M6</strain>
    </source>
</reference>
<dbReference type="GO" id="GO:0009228">
    <property type="term" value="P:thiamine biosynthetic process"/>
    <property type="evidence" value="ECO:0007669"/>
    <property type="project" value="UniProtKB-KW"/>
</dbReference>
<evidence type="ECO:0000313" key="2">
    <source>
        <dbReference type="EMBL" id="QMW22868.1"/>
    </source>
</evidence>
<dbReference type="InterPro" id="IPR036206">
    <property type="entry name" value="ThiamineP_synth_sf"/>
</dbReference>
<name>A0A7G5IHM6_9SPHN</name>
<dbReference type="InterPro" id="IPR022998">
    <property type="entry name" value="ThiamineP_synth_TenI"/>
</dbReference>
<organism evidence="2 3">
    <name type="scientific">Sandaracinobacteroides saxicola</name>
    <dbReference type="NCBI Taxonomy" id="2759707"/>
    <lineage>
        <taxon>Bacteria</taxon>
        <taxon>Pseudomonadati</taxon>
        <taxon>Pseudomonadota</taxon>
        <taxon>Alphaproteobacteria</taxon>
        <taxon>Sphingomonadales</taxon>
        <taxon>Sphingosinicellaceae</taxon>
        <taxon>Sandaracinobacteroides</taxon>
    </lineage>
</organism>
<dbReference type="EMBL" id="CP059851">
    <property type="protein sequence ID" value="QMW22868.1"/>
    <property type="molecule type" value="Genomic_DNA"/>
</dbReference>
<dbReference type="Gene3D" id="3.20.20.70">
    <property type="entry name" value="Aldolase class I"/>
    <property type="match status" value="1"/>
</dbReference>
<dbReference type="SUPFAM" id="SSF51391">
    <property type="entry name" value="Thiamin phosphate synthase"/>
    <property type="match status" value="1"/>
</dbReference>
<dbReference type="KEGG" id="sand:H3309_16490"/>
<feature type="domain" description="Thiamine phosphate synthase/TenI" evidence="1">
    <location>
        <begin position="90"/>
        <end position="168"/>
    </location>
</feature>
<evidence type="ECO:0000259" key="1">
    <source>
        <dbReference type="Pfam" id="PF02581"/>
    </source>
</evidence>
<proteinExistence type="predicted"/>
<evidence type="ECO:0000313" key="3">
    <source>
        <dbReference type="Proteomes" id="UP000515292"/>
    </source>
</evidence>
<dbReference type="CDD" id="cd00564">
    <property type="entry name" value="TMP_TenI"/>
    <property type="match status" value="1"/>
</dbReference>
<dbReference type="AlphaFoldDB" id="A0A7G5IHM6"/>
<sequence>MPLRNWPRHWLFTDERLGDSLSPALARLPPGAGIVLRHYSLPPAGRLALARRIVKARPDLLLVIAGEPLPLPSLTHVPRWSRRAPARPFTASAHTPRELSRALLLGAGLIFLSPVFATRSHPGARALGPMRFATLARRSPVPVIALGGMTPARQHRLAPLGSHGFAAIDFWAR</sequence>
<dbReference type="RefSeq" id="WP_182296170.1">
    <property type="nucleotide sequence ID" value="NZ_CP059851.1"/>
</dbReference>
<dbReference type="Pfam" id="PF02581">
    <property type="entry name" value="TMP-TENI"/>
    <property type="match status" value="1"/>
</dbReference>
<gene>
    <name evidence="2" type="ORF">H3309_16490</name>
</gene>
<dbReference type="Proteomes" id="UP000515292">
    <property type="component" value="Chromosome"/>
</dbReference>